<feature type="region of interest" description="Disordered" evidence="1">
    <location>
        <begin position="112"/>
        <end position="197"/>
    </location>
</feature>
<feature type="compositionally biased region" description="Basic residues" evidence="1">
    <location>
        <begin position="279"/>
        <end position="288"/>
    </location>
</feature>
<feature type="compositionally biased region" description="Basic and acidic residues" evidence="1">
    <location>
        <begin position="367"/>
        <end position="383"/>
    </location>
</feature>
<dbReference type="Proteomes" id="UP001148614">
    <property type="component" value="Unassembled WGS sequence"/>
</dbReference>
<proteinExistence type="predicted"/>
<evidence type="ECO:0000313" key="3">
    <source>
        <dbReference type="Proteomes" id="UP001148614"/>
    </source>
</evidence>
<sequence>MSSDDLLIIIHEKICQKVPHYEIFDYAMSWLNEQIKQDTVTQSDEDLGRFVRILHNRNYEYLAPIYQLPVFTLEQVDETFRRWLEKDAIDDPAYTRRYLIVQQDVHRLFASEAGSDRRSRTDNKAAEIDEPGNSRPGDKPPTQEHSDSCPKGAETDALAESHEIASTNSSPKREALCRGRDRMRSSEGPEPSRLPKKKPKYICKRCDKPGHLLHLCPTNWTPFTIRHPPGITGACFVVVKRRERAAAESQESRTPNRNGRPLYRSRDNSTRRSQDHYRSRSPRQHHREYYRSRSPGRYYRRTDASRKESDRLDGSDISSYTARARLPLEHHGSSKSSRLRDSSSQSERQRYTPSPSSCIRSPIPERTGNRRIDLGKLPRNSDEGRLAYDDEVSMITETTSPPSYSNGSTSSRCSILASEGEISRAVSSPTKLAPDDLSKIRQETEGFLSALAADIMSKGQGPAQFVVVNTHDTTIETGYDSCCEAGSDNNNILSATTGSGRPAAHTASGLEYRPVHSPAFSSEIVSLFNARENPIINKRAKRKTASQMMNDSESLGTHCNKKAGENTVVPFRFLCRTGTLYVVFSSLLELIEMLEAREDDLLARLLDLAGEEDLVEDGVDLVEVEDEVELADVAEEGVEHLDEEVDRLEVRELVVVGVDARAEEEARVPPVHDLVVPELDEVGLVLLVPRRYEAVHLEKGERGGGC</sequence>
<dbReference type="Gene3D" id="4.10.60.10">
    <property type="entry name" value="Zinc finger, CCHC-type"/>
    <property type="match status" value="1"/>
</dbReference>
<feature type="compositionally biased region" description="Basic and acidic residues" evidence="1">
    <location>
        <begin position="171"/>
        <end position="187"/>
    </location>
</feature>
<feature type="compositionally biased region" description="Basic and acidic residues" evidence="1">
    <location>
        <begin position="264"/>
        <end position="278"/>
    </location>
</feature>
<keyword evidence="3" id="KW-1185">Reference proteome</keyword>
<gene>
    <name evidence="2" type="ORF">NPX13_g634</name>
</gene>
<comment type="caution">
    <text evidence="2">The sequence shown here is derived from an EMBL/GenBank/DDBJ whole genome shotgun (WGS) entry which is preliminary data.</text>
</comment>
<feature type="region of interest" description="Disordered" evidence="1">
    <location>
        <begin position="245"/>
        <end position="383"/>
    </location>
</feature>
<evidence type="ECO:0000256" key="1">
    <source>
        <dbReference type="SAM" id="MobiDB-lite"/>
    </source>
</evidence>
<evidence type="ECO:0000313" key="2">
    <source>
        <dbReference type="EMBL" id="KAJ3579931.1"/>
    </source>
</evidence>
<reference evidence="2" key="1">
    <citation type="submission" date="2022-07" db="EMBL/GenBank/DDBJ databases">
        <title>Genome Sequence of Xylaria arbuscula.</title>
        <authorList>
            <person name="Buettner E."/>
        </authorList>
    </citation>
    <scope>NUCLEOTIDE SEQUENCE</scope>
    <source>
        <strain evidence="2">VT107</strain>
    </source>
</reference>
<protein>
    <recommendedName>
        <fullName evidence="4">CCHC-type domain-containing protein</fullName>
    </recommendedName>
</protein>
<organism evidence="2 3">
    <name type="scientific">Xylaria arbuscula</name>
    <dbReference type="NCBI Taxonomy" id="114810"/>
    <lineage>
        <taxon>Eukaryota</taxon>
        <taxon>Fungi</taxon>
        <taxon>Dikarya</taxon>
        <taxon>Ascomycota</taxon>
        <taxon>Pezizomycotina</taxon>
        <taxon>Sordariomycetes</taxon>
        <taxon>Xylariomycetidae</taxon>
        <taxon>Xylariales</taxon>
        <taxon>Xylariaceae</taxon>
        <taxon>Xylaria</taxon>
    </lineage>
</organism>
<feature type="compositionally biased region" description="Basic and acidic residues" evidence="1">
    <location>
        <begin position="112"/>
        <end position="127"/>
    </location>
</feature>
<dbReference type="AlphaFoldDB" id="A0A9W8NMH8"/>
<accession>A0A9W8NMH8</accession>
<evidence type="ECO:0008006" key="4">
    <source>
        <dbReference type="Google" id="ProtNLM"/>
    </source>
</evidence>
<feature type="compositionally biased region" description="Basic and acidic residues" evidence="1">
    <location>
        <begin position="136"/>
        <end position="148"/>
    </location>
</feature>
<name>A0A9W8NMH8_9PEZI</name>
<dbReference type="EMBL" id="JANPWZ010000044">
    <property type="protein sequence ID" value="KAJ3579931.1"/>
    <property type="molecule type" value="Genomic_DNA"/>
</dbReference>
<feature type="compositionally biased region" description="Low complexity" evidence="1">
    <location>
        <begin position="353"/>
        <end position="364"/>
    </location>
</feature>
<dbReference type="VEuPathDB" id="FungiDB:F4678DRAFT_480664"/>
<feature type="compositionally biased region" description="Basic and acidic residues" evidence="1">
    <location>
        <begin position="300"/>
        <end position="314"/>
    </location>
</feature>